<evidence type="ECO:0000256" key="2">
    <source>
        <dbReference type="ARBA" id="ARBA00022679"/>
    </source>
</evidence>
<keyword evidence="6" id="KW-1185">Reference proteome</keyword>
<organism evidence="5 6">
    <name type="scientific">Haloarcula nitratireducens</name>
    <dbReference type="NCBI Taxonomy" id="2487749"/>
    <lineage>
        <taxon>Archaea</taxon>
        <taxon>Methanobacteriati</taxon>
        <taxon>Methanobacteriota</taxon>
        <taxon>Stenosarchaea group</taxon>
        <taxon>Halobacteria</taxon>
        <taxon>Halobacteriales</taxon>
        <taxon>Haloarculaceae</taxon>
        <taxon>Haloarcula</taxon>
    </lineage>
</organism>
<dbReference type="InterPro" id="IPR029056">
    <property type="entry name" value="Ribokinase-like"/>
</dbReference>
<gene>
    <name evidence="5" type="ORF">EGH23_10340</name>
</gene>
<evidence type="ECO:0000313" key="6">
    <source>
        <dbReference type="Proteomes" id="UP001430455"/>
    </source>
</evidence>
<dbReference type="PANTHER" id="PTHR43085:SF57">
    <property type="entry name" value="CARBOHYDRATE KINASE PFKB DOMAIN-CONTAINING PROTEIN"/>
    <property type="match status" value="1"/>
</dbReference>
<comment type="similarity">
    <text evidence="1">Belongs to the carbohydrate kinase PfkB family.</text>
</comment>
<evidence type="ECO:0000259" key="4">
    <source>
        <dbReference type="Pfam" id="PF00294"/>
    </source>
</evidence>
<dbReference type="AlphaFoldDB" id="A0AAW4PBP9"/>
<keyword evidence="3 5" id="KW-0418">Kinase</keyword>
<reference evidence="5 6" key="1">
    <citation type="submission" date="2021-06" db="EMBL/GenBank/DDBJ databases">
        <title>Halomicroarcula sp. a new haloarchaeum isolated from saline soil.</title>
        <authorList>
            <person name="Duran-Viseras A."/>
            <person name="Sanchez-Porro C."/>
            <person name="Ventosa A."/>
        </authorList>
    </citation>
    <scope>NUCLEOTIDE SEQUENCE [LARGE SCALE GENOMIC DNA]</scope>
    <source>
        <strain evidence="5 6">F27</strain>
    </source>
</reference>
<evidence type="ECO:0000256" key="3">
    <source>
        <dbReference type="ARBA" id="ARBA00022777"/>
    </source>
</evidence>
<protein>
    <submittedName>
        <fullName evidence="5">Sugar kinase</fullName>
    </submittedName>
</protein>
<accession>A0AAW4PBP9</accession>
<dbReference type="Gene3D" id="3.40.1190.20">
    <property type="match status" value="1"/>
</dbReference>
<dbReference type="SUPFAM" id="SSF53613">
    <property type="entry name" value="Ribokinase-like"/>
    <property type="match status" value="1"/>
</dbReference>
<dbReference type="EMBL" id="RKLT01000003">
    <property type="protein sequence ID" value="MBX0295279.1"/>
    <property type="molecule type" value="Genomic_DNA"/>
</dbReference>
<dbReference type="GO" id="GO:0016301">
    <property type="term" value="F:kinase activity"/>
    <property type="evidence" value="ECO:0007669"/>
    <property type="project" value="UniProtKB-KW"/>
</dbReference>
<dbReference type="InterPro" id="IPR011611">
    <property type="entry name" value="PfkB_dom"/>
</dbReference>
<keyword evidence="2" id="KW-0808">Transferase</keyword>
<evidence type="ECO:0000313" key="5">
    <source>
        <dbReference type="EMBL" id="MBX0295279.1"/>
    </source>
</evidence>
<dbReference type="RefSeq" id="WP_220579935.1">
    <property type="nucleotide sequence ID" value="NZ_RKLT01000003.1"/>
</dbReference>
<dbReference type="PANTHER" id="PTHR43085">
    <property type="entry name" value="HEXOKINASE FAMILY MEMBER"/>
    <property type="match status" value="1"/>
</dbReference>
<dbReference type="InterPro" id="IPR050306">
    <property type="entry name" value="PfkB_Carbo_kinase"/>
</dbReference>
<name>A0AAW4PBP9_9EURY</name>
<evidence type="ECO:0000256" key="1">
    <source>
        <dbReference type="ARBA" id="ARBA00010688"/>
    </source>
</evidence>
<feature type="domain" description="Carbohydrate kinase PfkB" evidence="4">
    <location>
        <begin position="4"/>
        <end position="301"/>
    </location>
</feature>
<dbReference type="Proteomes" id="UP001430455">
    <property type="component" value="Unassembled WGS sequence"/>
</dbReference>
<sequence length="317" mass="33467">MGLVTLGETALRLSPPDGRRFETAREVGMRADGAASTVGAVASRLGGDAVWLSKLPDTPLGRRVVAELHEHGLETDVVWADPEVGRQGLTFYEDAAAPREDRLLQDRADTAMATLTPGELPMERIQGADVVFTAGSTAALSETAAETTGALLRASPGIRALDLDFHPGLWSAEDAHDTLEDLFGAVDLLFASEGQAKAVFDRTGSPRELVHTIAAEYDFSRVVLTRSEHGVVGYHDSVVHEQDAFETDAADATDHSGQHATLVGAVLQRLVAGAPTDEALAHGAAAAALARTMPGPLTPVEADEVERLVADRDGRGR</sequence>
<dbReference type="Pfam" id="PF00294">
    <property type="entry name" value="PfkB"/>
    <property type="match status" value="1"/>
</dbReference>
<comment type="caution">
    <text evidence="5">The sequence shown here is derived from an EMBL/GenBank/DDBJ whole genome shotgun (WGS) entry which is preliminary data.</text>
</comment>
<proteinExistence type="inferred from homology"/>